<feature type="compositionally biased region" description="Basic and acidic residues" evidence="9">
    <location>
        <begin position="241"/>
        <end position="253"/>
    </location>
</feature>
<feature type="transmembrane region" description="Helical" evidence="10">
    <location>
        <begin position="995"/>
        <end position="1014"/>
    </location>
</feature>
<dbReference type="InterPro" id="IPR004813">
    <property type="entry name" value="OPT"/>
</dbReference>
<comment type="caution">
    <text evidence="11">The sequence shown here is derived from an EMBL/GenBank/DDBJ whole genome shotgun (WGS) entry which is preliminary data.</text>
</comment>
<evidence type="ECO:0000256" key="7">
    <source>
        <dbReference type="ARBA" id="ARBA00022989"/>
    </source>
</evidence>
<proteinExistence type="inferred from homology"/>
<evidence type="ECO:0000313" key="11">
    <source>
        <dbReference type="EMBL" id="KAF2268028.1"/>
    </source>
</evidence>
<sequence>MGSEDRLPRPCTDSADSVSPARAGGTKAAGFAPSPGTYELQALPEKATSAAAAKEDPNDDPDEAEHLADISSPQDEQRMSRAPLLVRSSPAQGTGSYGGLPVLALSSSPGDSDLDDRHVINENVRRGKKKGKSKLRHSEASAVHSRSAFNHSQDDSIRSEPVYPTSRARRRSTRDDSSTGLLDGSLEGQEETGLESRFNASSAVPSIAGAPRVFEPLQSSSSSSHVEEPDDESDEETSESEDLHDHKINDHPSDNSPYAQVRASVSPTDDITLSINTPRMWALSILFAILGSSTNLFFSLRYPSVSITPLIALLLVQPLGLLWDQALKRPDDPEEIFVNGSIQGGRPQYGYGNGRTSSSSHDSQALQLRQPWKRRLRLWLAQGRWNEKEHCCVYISSNVSFGFAFATDVIVEQTKFYNQDLGIVYQVLLTLSTQILGYALAGLTRQYLVRPSGMIWPSTLVSTAMFTAMHKDQNQPADGWKISPSKFFVAVFCSSVAFYFLPGLLFPALSYFNVITWFAPKNVVVANLFGISSGLGLFPVTFDWAQIAYIGSPLVTPFWAAMNIFGGLLVVMWIMAPLMYYANVMYSAFMPILSVLVFDNKGKQYDVSKILTDKFVFDEVAYEKYSPPFLPITYVLSYALQFAALTALLSHTALWHGKDIWRQWRRSWHEIRRKSIQEYEPLSNGSDTNGRPASPRAYRSSTTSEPDLEDLLSAQDVHNRLMQRYDDVPILWYIMTGVSMAAIGVFVVEYYPIHLPWYGLLLALGIAAVLFVPIGIVMAITNQQSSLYLICQLICGVVFPGKPVANMVFTTYGYITSTQGLKFSSDLKLGHYMKIPPRLLFNLQLSATIISSLTQIGVLNWMLTFIPGICTPGAINGFNCPIARVHFNGSILWGVIGPKRFFGPGALYRPLVWAFLVGAIAPIGLWLVARHNRKSILRKVNLAVVFGSVSWIPPATGLNFSVWAIVCYVFNYQIRRRKMAWWKKYNMTLSAALDSGLAVGVVVIFFGIVFPGWMKGFKWWGTEVYKQGCDWQACSYKQVPEGGIFGPPKW</sequence>
<keyword evidence="8 10" id="KW-0472">Membrane</keyword>
<feature type="region of interest" description="Disordered" evidence="9">
    <location>
        <begin position="1"/>
        <end position="202"/>
    </location>
</feature>
<feature type="compositionally biased region" description="Basic and acidic residues" evidence="9">
    <location>
        <begin position="115"/>
        <end position="125"/>
    </location>
</feature>
<feature type="transmembrane region" description="Helical" evidence="10">
    <location>
        <begin position="423"/>
        <end position="441"/>
    </location>
</feature>
<evidence type="ECO:0000256" key="10">
    <source>
        <dbReference type="SAM" id="Phobius"/>
    </source>
</evidence>
<accession>A0A9P4KFY9</accession>
<name>A0A9P4KFY9_9PLEO</name>
<comment type="similarity">
    <text evidence="2">Belongs to the oligopeptide OPT transporter family.</text>
</comment>
<dbReference type="OrthoDB" id="9986677at2759"/>
<evidence type="ECO:0000256" key="5">
    <source>
        <dbReference type="ARBA" id="ARBA00022856"/>
    </source>
</evidence>
<dbReference type="Proteomes" id="UP000800093">
    <property type="component" value="Unassembled WGS sequence"/>
</dbReference>
<keyword evidence="7 10" id="KW-1133">Transmembrane helix</keyword>
<feature type="transmembrane region" description="Helical" evidence="10">
    <location>
        <begin position="578"/>
        <end position="598"/>
    </location>
</feature>
<feature type="transmembrane region" description="Helical" evidence="10">
    <location>
        <begin position="958"/>
        <end position="974"/>
    </location>
</feature>
<dbReference type="NCBIfam" id="TIGR00728">
    <property type="entry name" value="OPT_sfam"/>
    <property type="match status" value="1"/>
</dbReference>
<comment type="subcellular location">
    <subcellularLocation>
        <location evidence="1">Membrane</location>
        <topology evidence="1">Multi-pass membrane protein</topology>
    </subcellularLocation>
</comment>
<feature type="transmembrane region" description="Helical" evidence="10">
    <location>
        <begin position="911"/>
        <end position="929"/>
    </location>
</feature>
<feature type="transmembrane region" description="Helical" evidence="10">
    <location>
        <begin position="524"/>
        <end position="542"/>
    </location>
</feature>
<dbReference type="GO" id="GO:0015031">
    <property type="term" value="P:protein transport"/>
    <property type="evidence" value="ECO:0007669"/>
    <property type="project" value="UniProtKB-KW"/>
</dbReference>
<feature type="transmembrane region" description="Helical" evidence="10">
    <location>
        <begin position="280"/>
        <end position="298"/>
    </location>
</feature>
<dbReference type="AlphaFoldDB" id="A0A9P4KFY9"/>
<evidence type="ECO:0000256" key="3">
    <source>
        <dbReference type="ARBA" id="ARBA00022448"/>
    </source>
</evidence>
<dbReference type="GO" id="GO:0016020">
    <property type="term" value="C:membrane"/>
    <property type="evidence" value="ECO:0007669"/>
    <property type="project" value="UniProtKB-SubCell"/>
</dbReference>
<evidence type="ECO:0000256" key="9">
    <source>
        <dbReference type="SAM" id="MobiDB-lite"/>
    </source>
</evidence>
<dbReference type="PANTHER" id="PTHR22601">
    <property type="entry name" value="ISP4 LIKE PROTEIN"/>
    <property type="match status" value="1"/>
</dbReference>
<evidence type="ECO:0000256" key="4">
    <source>
        <dbReference type="ARBA" id="ARBA00022692"/>
    </source>
</evidence>
<keyword evidence="5" id="KW-0571">Peptide transport</keyword>
<feature type="transmembrane region" description="Helical" evidence="10">
    <location>
        <begin position="730"/>
        <end position="751"/>
    </location>
</feature>
<feature type="transmembrane region" description="Helical" evidence="10">
    <location>
        <begin position="489"/>
        <end position="512"/>
    </location>
</feature>
<feature type="transmembrane region" description="Helical" evidence="10">
    <location>
        <begin position="548"/>
        <end position="571"/>
    </location>
</feature>
<dbReference type="Pfam" id="PF03169">
    <property type="entry name" value="OPT"/>
    <property type="match status" value="1"/>
</dbReference>
<keyword evidence="3" id="KW-0813">Transport</keyword>
<gene>
    <name evidence="11" type="ORF">CC78DRAFT_530420</name>
</gene>
<reference evidence="12" key="1">
    <citation type="journal article" date="2020" name="Stud. Mycol.">
        <title>101 Dothideomycetes genomes: A test case for predicting lifestyles and emergence of pathogens.</title>
        <authorList>
            <person name="Haridas S."/>
            <person name="Albert R."/>
            <person name="Binder M."/>
            <person name="Bloem J."/>
            <person name="LaButti K."/>
            <person name="Salamov A."/>
            <person name="Andreopoulos B."/>
            <person name="Baker S."/>
            <person name="Barry K."/>
            <person name="Bills G."/>
            <person name="Bluhm B."/>
            <person name="Cannon C."/>
            <person name="Castanera R."/>
            <person name="Culley D."/>
            <person name="Daum C."/>
            <person name="Ezra D."/>
            <person name="Gonzalez J."/>
            <person name="Henrissat B."/>
            <person name="Kuo A."/>
            <person name="Liang C."/>
            <person name="Lipzen A."/>
            <person name="Lutzoni F."/>
            <person name="Magnuson J."/>
            <person name="Mondo S."/>
            <person name="Nolan M."/>
            <person name="Ohm R."/>
            <person name="Pangilinan J."/>
            <person name="Park H.-J."/>
            <person name="Ramirez L."/>
            <person name="Alfaro M."/>
            <person name="Sun H."/>
            <person name="Tritt A."/>
            <person name="Yoshinaga Y."/>
            <person name="Zwiers L.-H."/>
            <person name="Turgeon B."/>
            <person name="Goodwin S."/>
            <person name="Spatafora J."/>
            <person name="Crous P."/>
            <person name="Grigoriev I."/>
        </authorList>
    </citation>
    <scope>NUCLEOTIDE SEQUENCE [LARGE SCALE GENOMIC DNA]</scope>
    <source>
        <strain evidence="12">CBS 304.66</strain>
    </source>
</reference>
<evidence type="ECO:0000313" key="12">
    <source>
        <dbReference type="Proteomes" id="UP000800093"/>
    </source>
</evidence>
<evidence type="ECO:0000256" key="6">
    <source>
        <dbReference type="ARBA" id="ARBA00022927"/>
    </source>
</evidence>
<keyword evidence="4 10" id="KW-0812">Transmembrane</keyword>
<feature type="transmembrane region" description="Helical" evidence="10">
    <location>
        <begin position="632"/>
        <end position="655"/>
    </location>
</feature>
<evidence type="ECO:0000256" key="2">
    <source>
        <dbReference type="ARBA" id="ARBA00008807"/>
    </source>
</evidence>
<feature type="region of interest" description="Disordered" evidence="9">
    <location>
        <begin position="680"/>
        <end position="705"/>
    </location>
</feature>
<dbReference type="EMBL" id="ML986588">
    <property type="protein sequence ID" value="KAF2268028.1"/>
    <property type="molecule type" value="Genomic_DNA"/>
</dbReference>
<feature type="region of interest" description="Disordered" evidence="9">
    <location>
        <begin position="216"/>
        <end position="260"/>
    </location>
</feature>
<feature type="transmembrane region" description="Helical" evidence="10">
    <location>
        <begin position="757"/>
        <end position="780"/>
    </location>
</feature>
<dbReference type="GO" id="GO:0035673">
    <property type="term" value="F:oligopeptide transmembrane transporter activity"/>
    <property type="evidence" value="ECO:0007669"/>
    <property type="project" value="InterPro"/>
</dbReference>
<dbReference type="InterPro" id="IPR004648">
    <property type="entry name" value="Oligpept_transpt"/>
</dbReference>
<organism evidence="11 12">
    <name type="scientific">Lojkania enalia</name>
    <dbReference type="NCBI Taxonomy" id="147567"/>
    <lineage>
        <taxon>Eukaryota</taxon>
        <taxon>Fungi</taxon>
        <taxon>Dikarya</taxon>
        <taxon>Ascomycota</taxon>
        <taxon>Pezizomycotina</taxon>
        <taxon>Dothideomycetes</taxon>
        <taxon>Pleosporomycetidae</taxon>
        <taxon>Pleosporales</taxon>
        <taxon>Pleosporales incertae sedis</taxon>
        <taxon>Lojkania</taxon>
    </lineage>
</organism>
<keyword evidence="6" id="KW-0653">Protein transport</keyword>
<dbReference type="NCBIfam" id="TIGR00727">
    <property type="entry name" value="ISP4_OPT"/>
    <property type="match status" value="1"/>
</dbReference>
<feature type="compositionally biased region" description="Basic residues" evidence="9">
    <location>
        <begin position="126"/>
        <end position="135"/>
    </location>
</feature>
<protein>
    <submittedName>
        <fullName evidence="11">OPT-domain-containing protein</fullName>
    </submittedName>
</protein>
<feature type="compositionally biased region" description="Acidic residues" evidence="9">
    <location>
        <begin position="228"/>
        <end position="240"/>
    </location>
</feature>
<keyword evidence="12" id="KW-1185">Reference proteome</keyword>
<evidence type="ECO:0000256" key="8">
    <source>
        <dbReference type="ARBA" id="ARBA00023136"/>
    </source>
</evidence>
<evidence type="ECO:0000256" key="1">
    <source>
        <dbReference type="ARBA" id="ARBA00004141"/>
    </source>
</evidence>